<organism evidence="1 2">
    <name type="scientific">Sphaeroforma arctica JP610</name>
    <dbReference type="NCBI Taxonomy" id="667725"/>
    <lineage>
        <taxon>Eukaryota</taxon>
        <taxon>Ichthyosporea</taxon>
        <taxon>Ichthyophonida</taxon>
        <taxon>Sphaeroforma</taxon>
    </lineage>
</organism>
<dbReference type="AlphaFoldDB" id="A0A0L0FPA4"/>
<reference evidence="1 2" key="1">
    <citation type="submission" date="2011-02" db="EMBL/GenBank/DDBJ databases">
        <title>The Genome Sequence of Sphaeroforma arctica JP610.</title>
        <authorList>
            <consortium name="The Broad Institute Genome Sequencing Platform"/>
            <person name="Russ C."/>
            <person name="Cuomo C."/>
            <person name="Young S.K."/>
            <person name="Zeng Q."/>
            <person name="Gargeya S."/>
            <person name="Alvarado L."/>
            <person name="Berlin A."/>
            <person name="Chapman S.B."/>
            <person name="Chen Z."/>
            <person name="Freedman E."/>
            <person name="Gellesch M."/>
            <person name="Goldberg J."/>
            <person name="Griggs A."/>
            <person name="Gujja S."/>
            <person name="Heilman E."/>
            <person name="Heiman D."/>
            <person name="Howarth C."/>
            <person name="Mehta T."/>
            <person name="Neiman D."/>
            <person name="Pearson M."/>
            <person name="Roberts A."/>
            <person name="Saif S."/>
            <person name="Shea T."/>
            <person name="Shenoy N."/>
            <person name="Sisk P."/>
            <person name="Stolte C."/>
            <person name="Sykes S."/>
            <person name="White J."/>
            <person name="Yandava C."/>
            <person name="Burger G."/>
            <person name="Gray M.W."/>
            <person name="Holland P.W.H."/>
            <person name="King N."/>
            <person name="Lang F.B.F."/>
            <person name="Roger A.J."/>
            <person name="Ruiz-Trillo I."/>
            <person name="Haas B."/>
            <person name="Nusbaum C."/>
            <person name="Birren B."/>
        </authorList>
    </citation>
    <scope>NUCLEOTIDE SEQUENCE [LARGE SCALE GENOMIC DNA]</scope>
    <source>
        <strain evidence="1 2">JP610</strain>
    </source>
</reference>
<proteinExistence type="predicted"/>
<dbReference type="GeneID" id="25909729"/>
<sequence length="283" mass="32561">MSLLKVDDKVKGTRVQAKLLEFVLDTLPRRDIDVIVYNTDTAVDCLSTAPILKERRPHLNHCPDIAHVTNSMLKNACETIEEIAEWMKNVDIICKYFNGSSFLLASFARETAKVNRGRSLDLPAGECESRFAYQVTRGMRAVMLKPCMRAIFTSLEYTEVMKGNITNTNNGEKVRVSKRNEKVEKLVEDDEWFNTGLVICKSFWPLFQLMRNADSEEATTSKWMSWMYDGDMLLKQYSEDRFDSKLSQMATRVAQSLNNNTRAHWDFLKDIPYLQCSALLDPK</sequence>
<accession>A0A0L0FPA4</accession>
<gene>
    <name evidence="1" type="ORF">SARC_09225</name>
</gene>
<protein>
    <recommendedName>
        <fullName evidence="3">DUF659 domain-containing protein</fullName>
    </recommendedName>
</protein>
<name>A0A0L0FPA4_9EUKA</name>
<evidence type="ECO:0008006" key="3">
    <source>
        <dbReference type="Google" id="ProtNLM"/>
    </source>
</evidence>
<evidence type="ECO:0000313" key="2">
    <source>
        <dbReference type="Proteomes" id="UP000054560"/>
    </source>
</evidence>
<dbReference type="Proteomes" id="UP000054560">
    <property type="component" value="Unassembled WGS sequence"/>
</dbReference>
<dbReference type="InterPro" id="IPR012337">
    <property type="entry name" value="RNaseH-like_sf"/>
</dbReference>
<keyword evidence="2" id="KW-1185">Reference proteome</keyword>
<dbReference type="EMBL" id="KQ242508">
    <property type="protein sequence ID" value="KNC78341.1"/>
    <property type="molecule type" value="Genomic_DNA"/>
</dbReference>
<dbReference type="RefSeq" id="XP_014152243.1">
    <property type="nucleotide sequence ID" value="XM_014296768.1"/>
</dbReference>
<dbReference type="SUPFAM" id="SSF53098">
    <property type="entry name" value="Ribonuclease H-like"/>
    <property type="match status" value="1"/>
</dbReference>
<evidence type="ECO:0000313" key="1">
    <source>
        <dbReference type="EMBL" id="KNC78341.1"/>
    </source>
</evidence>